<comment type="catalytic activity">
    <reaction evidence="1">
        <text>(4aS,6R)-4a-hydroxy-L-erythro-5,6,7,8-tetrahydrobiopterin = (6R)-L-erythro-6,7-dihydrobiopterin + H2O</text>
        <dbReference type="Rhea" id="RHEA:11920"/>
        <dbReference type="ChEBI" id="CHEBI:15377"/>
        <dbReference type="ChEBI" id="CHEBI:15642"/>
        <dbReference type="ChEBI" id="CHEBI:43120"/>
        <dbReference type="EC" id="4.2.1.96"/>
    </reaction>
</comment>
<dbReference type="Gene3D" id="3.30.1360.20">
    <property type="entry name" value="Transcriptional coactivator/pterin dehydratase"/>
    <property type="match status" value="1"/>
</dbReference>
<evidence type="ECO:0000256" key="2">
    <source>
        <dbReference type="ARBA" id="ARBA00006472"/>
    </source>
</evidence>
<gene>
    <name evidence="6" type="ORF">CLV72_110309</name>
</gene>
<evidence type="ECO:0000256" key="3">
    <source>
        <dbReference type="ARBA" id="ARBA00013252"/>
    </source>
</evidence>
<dbReference type="InterPro" id="IPR001533">
    <property type="entry name" value="Pterin_deHydtase"/>
</dbReference>
<comment type="similarity">
    <text evidence="2">Belongs to the pterin-4-alpha-carbinolamine dehydratase family.</text>
</comment>
<dbReference type="RefSeq" id="WP_106252899.1">
    <property type="nucleotide sequence ID" value="NZ_PVZC01000010.1"/>
</dbReference>
<dbReference type="NCBIfam" id="NF002017">
    <property type="entry name" value="PRK00823.1-2"/>
    <property type="match status" value="1"/>
</dbReference>
<accession>A0A2T0PUG7</accession>
<organism evidence="6 7">
    <name type="scientific">Allonocardiopsis opalescens</name>
    <dbReference type="NCBI Taxonomy" id="1144618"/>
    <lineage>
        <taxon>Bacteria</taxon>
        <taxon>Bacillati</taxon>
        <taxon>Actinomycetota</taxon>
        <taxon>Actinomycetes</taxon>
        <taxon>Streptosporangiales</taxon>
        <taxon>Allonocardiopsis</taxon>
    </lineage>
</organism>
<proteinExistence type="inferred from homology"/>
<reference evidence="6 7" key="1">
    <citation type="submission" date="2018-03" db="EMBL/GenBank/DDBJ databases">
        <title>Genomic Encyclopedia of Archaeal and Bacterial Type Strains, Phase II (KMG-II): from individual species to whole genera.</title>
        <authorList>
            <person name="Goeker M."/>
        </authorList>
    </citation>
    <scope>NUCLEOTIDE SEQUENCE [LARGE SCALE GENOMIC DNA]</scope>
    <source>
        <strain evidence="6 7">DSM 45601</strain>
    </source>
</reference>
<dbReference type="InterPro" id="IPR036428">
    <property type="entry name" value="PCD_sf"/>
</dbReference>
<dbReference type="PANTHER" id="PTHR12599">
    <property type="entry name" value="PTERIN-4-ALPHA-CARBINOLAMINE DEHYDRATASE"/>
    <property type="match status" value="1"/>
</dbReference>
<keyword evidence="7" id="KW-1185">Reference proteome</keyword>
<comment type="caution">
    <text evidence="6">The sequence shown here is derived from an EMBL/GenBank/DDBJ whole genome shotgun (WGS) entry which is preliminary data.</text>
</comment>
<dbReference type="GO" id="GO:0006729">
    <property type="term" value="P:tetrahydrobiopterin biosynthetic process"/>
    <property type="evidence" value="ECO:0007669"/>
    <property type="project" value="InterPro"/>
</dbReference>
<dbReference type="Pfam" id="PF01329">
    <property type="entry name" value="Pterin_4a"/>
    <property type="match status" value="1"/>
</dbReference>
<dbReference type="AlphaFoldDB" id="A0A2T0PUG7"/>
<evidence type="ECO:0000313" key="6">
    <source>
        <dbReference type="EMBL" id="PRX92547.1"/>
    </source>
</evidence>
<evidence type="ECO:0000256" key="5">
    <source>
        <dbReference type="ARBA" id="ARBA00023239"/>
    </source>
</evidence>
<dbReference type="Proteomes" id="UP000237846">
    <property type="component" value="Unassembled WGS sequence"/>
</dbReference>
<dbReference type="GO" id="GO:0008124">
    <property type="term" value="F:4-alpha-hydroxytetrahydrobiopterin dehydratase activity"/>
    <property type="evidence" value="ECO:0007669"/>
    <property type="project" value="UniProtKB-EC"/>
</dbReference>
<dbReference type="PANTHER" id="PTHR12599:SF0">
    <property type="entry name" value="PTERIN-4-ALPHA-CARBINOLAMINE DEHYDRATASE"/>
    <property type="match status" value="1"/>
</dbReference>
<name>A0A2T0PUG7_9ACTN</name>
<sequence length="112" mass="11917">MARPLLTEDEIADRLSRLPLWRREGDTIVRTARAASFPAAIALVGEVAAAAEEADHHPDIDIRYTSLRFALTTHDSGGLTVHDMDMAERIDTAVADAAERADAEAAAGGPPA</sequence>
<dbReference type="EC" id="4.2.1.96" evidence="3"/>
<evidence type="ECO:0000313" key="7">
    <source>
        <dbReference type="Proteomes" id="UP000237846"/>
    </source>
</evidence>
<keyword evidence="5" id="KW-0456">Lyase</keyword>
<dbReference type="CDD" id="cd00488">
    <property type="entry name" value="PCD_DCoH"/>
    <property type="match status" value="1"/>
</dbReference>
<evidence type="ECO:0000256" key="1">
    <source>
        <dbReference type="ARBA" id="ARBA00001554"/>
    </source>
</evidence>
<evidence type="ECO:0000256" key="4">
    <source>
        <dbReference type="ARBA" id="ARBA00021735"/>
    </source>
</evidence>
<dbReference type="EMBL" id="PVZC01000010">
    <property type="protein sequence ID" value="PRX92547.1"/>
    <property type="molecule type" value="Genomic_DNA"/>
</dbReference>
<dbReference type="SUPFAM" id="SSF55248">
    <property type="entry name" value="PCD-like"/>
    <property type="match status" value="1"/>
</dbReference>
<protein>
    <recommendedName>
        <fullName evidence="4">Putative pterin-4-alpha-carbinolamine dehydratase</fullName>
        <ecNumber evidence="3">4.2.1.96</ecNumber>
    </recommendedName>
</protein>
<dbReference type="OrthoDB" id="15077at2"/>